<feature type="compositionally biased region" description="Polar residues" evidence="1">
    <location>
        <begin position="144"/>
        <end position="158"/>
    </location>
</feature>
<dbReference type="RefSeq" id="YP_009807754.1">
    <property type="nucleotide sequence ID" value="NC_048028.1"/>
</dbReference>
<dbReference type="Proteomes" id="UP000258385">
    <property type="component" value="Segment"/>
</dbReference>
<keyword evidence="3" id="KW-1185">Reference proteome</keyword>
<feature type="region of interest" description="Disordered" evidence="1">
    <location>
        <begin position="143"/>
        <end position="165"/>
    </location>
</feature>
<reference evidence="2 3" key="1">
    <citation type="submission" date="2018-06" db="EMBL/GenBank/DDBJ databases">
        <authorList>
            <person name="DeCurzio J.M."/>
            <person name="Delesalle V.A."/>
            <person name="Garlena R.A."/>
            <person name="Russell D.A."/>
            <person name="Pope W.H."/>
            <person name="Jacobs-Sera D."/>
            <person name="Hatfull G.F."/>
        </authorList>
    </citation>
    <scope>NUCLEOTIDE SEQUENCE [LARGE SCALE GENOMIC DNA]</scope>
</reference>
<feature type="region of interest" description="Disordered" evidence="1">
    <location>
        <begin position="309"/>
        <end position="350"/>
    </location>
</feature>
<evidence type="ECO:0008006" key="4">
    <source>
        <dbReference type="Google" id="ProtNLM"/>
    </source>
</evidence>
<dbReference type="GeneID" id="54998638"/>
<evidence type="ECO:0000256" key="1">
    <source>
        <dbReference type="SAM" id="MobiDB-lite"/>
    </source>
</evidence>
<protein>
    <recommendedName>
        <fullName evidence="4">Minor tail protein</fullName>
    </recommendedName>
</protein>
<proteinExistence type="predicted"/>
<accession>A0A346FD06</accession>
<feature type="region of interest" description="Disordered" evidence="1">
    <location>
        <begin position="258"/>
        <end position="294"/>
    </location>
</feature>
<dbReference type="EMBL" id="MH479925">
    <property type="protein sequence ID" value="AXN53620.1"/>
    <property type="molecule type" value="Genomic_DNA"/>
</dbReference>
<evidence type="ECO:0000313" key="2">
    <source>
        <dbReference type="EMBL" id="AXN53620.1"/>
    </source>
</evidence>
<organism evidence="2 3">
    <name type="scientific">Gordonia phage Ronaldo</name>
    <dbReference type="NCBI Taxonomy" id="2250397"/>
    <lineage>
        <taxon>Viruses</taxon>
        <taxon>Duplodnaviria</taxon>
        <taxon>Heunggongvirae</taxon>
        <taxon>Uroviricota</taxon>
        <taxon>Caudoviricetes</taxon>
        <taxon>Ronaldovirus</taxon>
        <taxon>Ronaldovirus ronaldo</taxon>
    </lineage>
</organism>
<dbReference type="KEGG" id="vg:54998638"/>
<sequence length="350" mass="32933">MAGVIEPDDTPPAGSYEASVENLSTWSARSENQWKDITRGNARSGYDNAAAGRNSLFGQLSSVAAGLADVVSDLGTVVSGIFDNWFGGGSTGDPLEVGYTIQAIRDAVIEGATVVTVTSNGTRVIPSTITECHAIVIGGGENGQDGSNSLTGSATRTNGGRGGSFKSVPLDVNTVKGQTLTITVGVNGSATTVKLGATTLASAQSGEVGGIAVGVYGYTGTTSIPGDGGKGGYGAASGQDGVNGLDGTASAVAAKGIGGTVSSSSGPRNGTAGGNADPAASVKSGAAGGGGGAGGHTASLAGDAGSGGPGGYPGGGGGGGGCGANGGLAGSGDNGPGGTGGPGIAWLVYK</sequence>
<name>A0A346FD06_9CAUD</name>
<evidence type="ECO:0000313" key="3">
    <source>
        <dbReference type="Proteomes" id="UP000258385"/>
    </source>
</evidence>
<gene>
    <name evidence="2" type="primary">58</name>
    <name evidence="2" type="ORF">SEA_RONALDO_58</name>
</gene>
<feature type="compositionally biased region" description="Gly residues" evidence="1">
    <location>
        <begin position="309"/>
        <end position="343"/>
    </location>
</feature>